<dbReference type="InterPro" id="IPR017853">
    <property type="entry name" value="GH"/>
</dbReference>
<dbReference type="CDD" id="cd03143">
    <property type="entry name" value="A4_beta-galactosidase_middle_domain"/>
    <property type="match status" value="1"/>
</dbReference>
<comment type="caution">
    <text evidence="1">The sequence shown here is derived from an EMBL/GenBank/DDBJ whole genome shotgun (WGS) entry which is preliminary data.</text>
</comment>
<dbReference type="AlphaFoldDB" id="A0A6A9UZV0"/>
<dbReference type="SUPFAM" id="SSF51445">
    <property type="entry name" value="(Trans)glycosidases"/>
    <property type="match status" value="1"/>
</dbReference>
<organism evidence="1 2">
    <name type="scientific">Auraticoccus cholistanensis</name>
    <dbReference type="NCBI Taxonomy" id="2656650"/>
    <lineage>
        <taxon>Bacteria</taxon>
        <taxon>Bacillati</taxon>
        <taxon>Actinomycetota</taxon>
        <taxon>Actinomycetes</taxon>
        <taxon>Propionibacteriales</taxon>
        <taxon>Propionibacteriaceae</taxon>
        <taxon>Auraticoccus</taxon>
    </lineage>
</organism>
<sequence>MSTAPARPWWQQPFRTFQTNLREIDAGLDVEAVLDFIEDYGAGVWLLSVGGIIANHPSDLASQTVNPALAQRPSGDLVGDATAAAAARGVRVLGRMDFSKVDRRRAEEHPEWCFVDADGANQVYNDYVSVCPSGDYYQHEVFEIVAEVLQRYPLSGFFFNWMSFNEYDYSRRYWGVCHCGSCQRGFAEHAPGTPLPRGKGDPGYPTWRRWSAGVLDDLTARMRAHVQRLNPEAALILGDRADITFHEANNAVGRPMWHHATAEAVSAARSSRADRPVLVNSVGFVDMPYRWAGEDPEHFAQYLLQAIAHGAQPSTYVMGTPADSPFGALATGREITRFHRDHADLYTGLHSVARVALVRGADPDDPDFERRTDEFQGCYLGLGEAHVPFDVVRLDRLAEVAADRYALLVLPDLGPLPAAAVAALRAAMAAGASVVATGDSGWEQDTCQLVDQPLARRVARFTGEESLRSLHLRLDGTFPGDLAPVLGAFEVLRPTAAATTAWPSLGRARYGPPEACYGHRDTAHPGWLSGDVGAGRLALMPWRPGLVYRRLGLGRVRDAWVEQVLALTTEPLRMVTTLPLQVQVVPARFDTGIAVHLLNHSGDAAQRSLPPVTVAPARLCVPVGPGSQELRVRCRVAGVEPSWRRVGDDLKIELPAIDRFEVLTVENV</sequence>
<dbReference type="RefSeq" id="WP_331714227.1">
    <property type="nucleotide sequence ID" value="NZ_WPCU01000001.1"/>
</dbReference>
<evidence type="ECO:0008006" key="3">
    <source>
        <dbReference type="Google" id="ProtNLM"/>
    </source>
</evidence>
<dbReference type="Proteomes" id="UP000435304">
    <property type="component" value="Unassembled WGS sequence"/>
</dbReference>
<dbReference type="InterPro" id="IPR029062">
    <property type="entry name" value="Class_I_gatase-like"/>
</dbReference>
<dbReference type="EMBL" id="WPCU01000001">
    <property type="protein sequence ID" value="MVA74469.1"/>
    <property type="molecule type" value="Genomic_DNA"/>
</dbReference>
<dbReference type="Gene3D" id="3.20.20.80">
    <property type="entry name" value="Glycosidases"/>
    <property type="match status" value="1"/>
</dbReference>
<dbReference type="InterPro" id="IPR028212">
    <property type="entry name" value="GHL6"/>
</dbReference>
<keyword evidence="2" id="KW-1185">Reference proteome</keyword>
<dbReference type="Pfam" id="PF14871">
    <property type="entry name" value="GHL6"/>
    <property type="match status" value="1"/>
</dbReference>
<evidence type="ECO:0000313" key="2">
    <source>
        <dbReference type="Proteomes" id="UP000435304"/>
    </source>
</evidence>
<protein>
    <recommendedName>
        <fullName evidence="3">Beta-galactosidase trimerisation domain-containing protein</fullName>
    </recommendedName>
</protein>
<proteinExistence type="predicted"/>
<dbReference type="Gene3D" id="3.40.50.880">
    <property type="match status" value="1"/>
</dbReference>
<reference evidence="1 2" key="1">
    <citation type="submission" date="2019-12" db="EMBL/GenBank/DDBJ databases">
        <title>Auraticoccus cholistani sp. nov., an actinomycete isolated from soil of Cholistan desert.</title>
        <authorList>
            <person name="Cheema M.T."/>
        </authorList>
    </citation>
    <scope>NUCLEOTIDE SEQUENCE [LARGE SCALE GENOMIC DNA]</scope>
    <source>
        <strain evidence="1 2">F435</strain>
    </source>
</reference>
<evidence type="ECO:0000313" key="1">
    <source>
        <dbReference type="EMBL" id="MVA74469.1"/>
    </source>
</evidence>
<name>A0A6A9UZV0_9ACTN</name>
<gene>
    <name evidence="1" type="ORF">GC722_00235</name>
</gene>
<accession>A0A6A9UZV0</accession>